<accession>A0ABS7DAM0</accession>
<evidence type="ECO:0000256" key="6">
    <source>
        <dbReference type="SAM" id="Phobius"/>
    </source>
</evidence>
<evidence type="ECO:0000313" key="8">
    <source>
        <dbReference type="EMBL" id="MBW7476547.1"/>
    </source>
</evidence>
<evidence type="ECO:0000259" key="7">
    <source>
        <dbReference type="Pfam" id="PF00482"/>
    </source>
</evidence>
<organism evidence="8 9">
    <name type="scientific">Paenibacillus oenotherae</name>
    <dbReference type="NCBI Taxonomy" id="1435645"/>
    <lineage>
        <taxon>Bacteria</taxon>
        <taxon>Bacillati</taxon>
        <taxon>Bacillota</taxon>
        <taxon>Bacilli</taxon>
        <taxon>Bacillales</taxon>
        <taxon>Paenibacillaceae</taxon>
        <taxon>Paenibacillus</taxon>
    </lineage>
</organism>
<keyword evidence="5 6" id="KW-0472">Membrane</keyword>
<feature type="transmembrane region" description="Helical" evidence="6">
    <location>
        <begin position="69"/>
        <end position="86"/>
    </location>
</feature>
<dbReference type="Proteomes" id="UP000812277">
    <property type="component" value="Unassembled WGS sequence"/>
</dbReference>
<feature type="transmembrane region" description="Helical" evidence="6">
    <location>
        <begin position="225"/>
        <end position="245"/>
    </location>
</feature>
<dbReference type="EMBL" id="JAHZIJ010000014">
    <property type="protein sequence ID" value="MBW7476547.1"/>
    <property type="molecule type" value="Genomic_DNA"/>
</dbReference>
<keyword evidence="3 6" id="KW-0812">Transmembrane</keyword>
<comment type="caution">
    <text evidence="8">The sequence shown here is derived from an EMBL/GenBank/DDBJ whole genome shotgun (WGS) entry which is preliminary data.</text>
</comment>
<gene>
    <name evidence="8" type="ORF">K0T92_17660</name>
</gene>
<dbReference type="InterPro" id="IPR018076">
    <property type="entry name" value="T2SS_GspF_dom"/>
</dbReference>
<evidence type="ECO:0000256" key="1">
    <source>
        <dbReference type="ARBA" id="ARBA00004651"/>
    </source>
</evidence>
<dbReference type="PANTHER" id="PTHR35007">
    <property type="entry name" value="INTEGRAL MEMBRANE PROTEIN-RELATED"/>
    <property type="match status" value="1"/>
</dbReference>
<feature type="transmembrane region" description="Helical" evidence="6">
    <location>
        <begin position="251"/>
        <end position="271"/>
    </location>
</feature>
<reference evidence="8 9" key="1">
    <citation type="submission" date="2021-07" db="EMBL/GenBank/DDBJ databases">
        <title>Paenibacillus radiodurans sp. nov., isolated from the southeastern edge of Tengger Desert.</title>
        <authorList>
            <person name="Zhang G."/>
        </authorList>
    </citation>
    <scope>NUCLEOTIDE SEQUENCE [LARGE SCALE GENOMIC DNA]</scope>
    <source>
        <strain evidence="8 9">DT7-4</strain>
    </source>
</reference>
<feature type="domain" description="Type II secretion system protein GspF" evidence="7">
    <location>
        <begin position="109"/>
        <end position="237"/>
    </location>
</feature>
<evidence type="ECO:0000313" key="9">
    <source>
        <dbReference type="Proteomes" id="UP000812277"/>
    </source>
</evidence>
<sequence length="279" mass="31829">MREKGTNKQREGWLNWLAWTVRRERREGHRGGSLPSYTSCELGKKQFVIAALIGFGIVFITTYLFYRSIAAALILATAGIFAPRLHRNSLLARRRMRLTLQFKEGLYSITSSLAAGRSVENAFMTALDDLRLLYPDPKTEVIAEFEIIRSRLAYGEPLEQALTDFSSRAEIDDITQFVDVFVTCKRTGGDLVEVIRRTSQTIGEKLDVQQEIAVMIAQKRYESRIMMVVPFVFLAFLSFAAPDYMAPLYSGIGYIILTVSLALLSVCYWFMMRIMNIRM</sequence>
<protein>
    <submittedName>
        <fullName evidence="8">Type II secretion system F family protein</fullName>
    </submittedName>
</protein>
<comment type="subcellular location">
    <subcellularLocation>
        <location evidence="1">Cell membrane</location>
        <topology evidence="1">Multi-pass membrane protein</topology>
    </subcellularLocation>
</comment>
<keyword evidence="9" id="KW-1185">Reference proteome</keyword>
<keyword evidence="2" id="KW-1003">Cell membrane</keyword>
<evidence type="ECO:0000256" key="5">
    <source>
        <dbReference type="ARBA" id="ARBA00023136"/>
    </source>
</evidence>
<evidence type="ECO:0000256" key="3">
    <source>
        <dbReference type="ARBA" id="ARBA00022692"/>
    </source>
</evidence>
<name>A0ABS7DAM0_9BACL</name>
<dbReference type="PANTHER" id="PTHR35007:SF1">
    <property type="entry name" value="PILUS ASSEMBLY PROTEIN"/>
    <property type="match status" value="1"/>
</dbReference>
<evidence type="ECO:0000256" key="2">
    <source>
        <dbReference type="ARBA" id="ARBA00022475"/>
    </source>
</evidence>
<keyword evidence="4 6" id="KW-1133">Transmembrane helix</keyword>
<evidence type="ECO:0000256" key="4">
    <source>
        <dbReference type="ARBA" id="ARBA00022989"/>
    </source>
</evidence>
<feature type="transmembrane region" description="Helical" evidence="6">
    <location>
        <begin position="47"/>
        <end position="63"/>
    </location>
</feature>
<dbReference type="Pfam" id="PF00482">
    <property type="entry name" value="T2SSF"/>
    <property type="match status" value="1"/>
</dbReference>
<dbReference type="RefSeq" id="WP_219873794.1">
    <property type="nucleotide sequence ID" value="NZ_JAHZIJ010000014.1"/>
</dbReference>
<proteinExistence type="predicted"/>